<name>A0ABR2ENK1_9ROSI</name>
<dbReference type="EMBL" id="JBBPBM010000011">
    <property type="protein sequence ID" value="KAK8563591.1"/>
    <property type="molecule type" value="Genomic_DNA"/>
</dbReference>
<organism evidence="2 3">
    <name type="scientific">Hibiscus sabdariffa</name>
    <name type="common">roselle</name>
    <dbReference type="NCBI Taxonomy" id="183260"/>
    <lineage>
        <taxon>Eukaryota</taxon>
        <taxon>Viridiplantae</taxon>
        <taxon>Streptophyta</taxon>
        <taxon>Embryophyta</taxon>
        <taxon>Tracheophyta</taxon>
        <taxon>Spermatophyta</taxon>
        <taxon>Magnoliopsida</taxon>
        <taxon>eudicotyledons</taxon>
        <taxon>Gunneridae</taxon>
        <taxon>Pentapetalae</taxon>
        <taxon>rosids</taxon>
        <taxon>malvids</taxon>
        <taxon>Malvales</taxon>
        <taxon>Malvaceae</taxon>
        <taxon>Malvoideae</taxon>
        <taxon>Hibiscus</taxon>
    </lineage>
</organism>
<protein>
    <recommendedName>
        <fullName evidence="4">Transmembrane protein</fullName>
    </recommendedName>
</protein>
<dbReference type="Proteomes" id="UP001472677">
    <property type="component" value="Unassembled WGS sequence"/>
</dbReference>
<proteinExistence type="predicted"/>
<feature type="transmembrane region" description="Helical" evidence="1">
    <location>
        <begin position="29"/>
        <end position="52"/>
    </location>
</feature>
<keyword evidence="1" id="KW-0812">Transmembrane</keyword>
<keyword evidence="1" id="KW-1133">Transmembrane helix</keyword>
<gene>
    <name evidence="2" type="ORF">V6N12_035737</name>
</gene>
<evidence type="ECO:0000313" key="3">
    <source>
        <dbReference type="Proteomes" id="UP001472677"/>
    </source>
</evidence>
<keyword evidence="3" id="KW-1185">Reference proteome</keyword>
<evidence type="ECO:0000313" key="2">
    <source>
        <dbReference type="EMBL" id="KAK8563591.1"/>
    </source>
</evidence>
<dbReference type="PANTHER" id="PTHR36063:SF1">
    <property type="entry name" value="ARABIDOPSIS THALIANA GENOMIC DNA, CHROMOSOME 5, P1 CLONE:MOK16"/>
    <property type="match status" value="1"/>
</dbReference>
<comment type="caution">
    <text evidence="2">The sequence shown here is derived from an EMBL/GenBank/DDBJ whole genome shotgun (WGS) entry which is preliminary data.</text>
</comment>
<sequence length="143" mass="16110">MSSRFLHEQKTKLLFSYPSQIFMKRDPSVTITAVASAGVSILITIILFLLLLHCESSLAMEASMAKESTKRGCCWMETAPPPIVHPRKPSTSPHLETIVEDDAEDYDDDNSRILAYISQFLHISKHLTNVSLPFVRWTMVPSC</sequence>
<evidence type="ECO:0000256" key="1">
    <source>
        <dbReference type="SAM" id="Phobius"/>
    </source>
</evidence>
<accession>A0ABR2ENK1</accession>
<evidence type="ECO:0008006" key="4">
    <source>
        <dbReference type="Google" id="ProtNLM"/>
    </source>
</evidence>
<dbReference type="PANTHER" id="PTHR36063">
    <property type="entry name" value="ARABIDOPSIS THALIANA GENOMIC DNA, CHROMOSOME 5, P1 CLONE:MOK16"/>
    <property type="match status" value="1"/>
</dbReference>
<reference evidence="2 3" key="1">
    <citation type="journal article" date="2024" name="G3 (Bethesda)">
        <title>Genome assembly of Hibiscus sabdariffa L. provides insights into metabolisms of medicinal natural products.</title>
        <authorList>
            <person name="Kim T."/>
        </authorList>
    </citation>
    <scope>NUCLEOTIDE SEQUENCE [LARGE SCALE GENOMIC DNA]</scope>
    <source>
        <strain evidence="2">TK-2024</strain>
        <tissue evidence="2">Old leaves</tissue>
    </source>
</reference>
<keyword evidence="1" id="KW-0472">Membrane</keyword>